<reference evidence="2" key="1">
    <citation type="submission" date="2018-05" db="EMBL/GenBank/DDBJ databases">
        <authorList>
            <person name="Lanie J.A."/>
            <person name="Ng W.-L."/>
            <person name="Kazmierczak K.M."/>
            <person name="Andrzejewski T.M."/>
            <person name="Davidsen T.M."/>
            <person name="Wayne K.J."/>
            <person name="Tettelin H."/>
            <person name="Glass J.I."/>
            <person name="Rusch D."/>
            <person name="Podicherti R."/>
            <person name="Tsui H.-C.T."/>
            <person name="Winkler M.E."/>
        </authorList>
    </citation>
    <scope>NUCLEOTIDE SEQUENCE</scope>
</reference>
<evidence type="ECO:0000259" key="1">
    <source>
        <dbReference type="PROSITE" id="PS01031"/>
    </source>
</evidence>
<dbReference type="Pfam" id="PF00011">
    <property type="entry name" value="HSP20"/>
    <property type="match status" value="1"/>
</dbReference>
<dbReference type="PROSITE" id="PS01031">
    <property type="entry name" value="SHSP"/>
    <property type="match status" value="1"/>
</dbReference>
<dbReference type="AlphaFoldDB" id="A0A383EXP9"/>
<name>A0A383EXP9_9ZZZZ</name>
<accession>A0A383EXP9</accession>
<protein>
    <recommendedName>
        <fullName evidence="1">SHSP domain-containing protein</fullName>
    </recommendedName>
</protein>
<evidence type="ECO:0000313" key="2">
    <source>
        <dbReference type="EMBL" id="SVE61676.1"/>
    </source>
</evidence>
<feature type="domain" description="SHSP" evidence="1">
    <location>
        <begin position="34"/>
        <end position="79"/>
    </location>
</feature>
<gene>
    <name evidence="2" type="ORF">METZ01_LOCUS514530</name>
</gene>
<sequence>MTLIKWTPKPVSVFDEMDNMINSVFKNDWNFPVRGNRNWSPAVDVKESDASFTLTADIPGLTKKDVKINITDGVMTVSG</sequence>
<dbReference type="InterPro" id="IPR008978">
    <property type="entry name" value="HSP20-like_chaperone"/>
</dbReference>
<proteinExistence type="predicted"/>
<dbReference type="SUPFAM" id="SSF49764">
    <property type="entry name" value="HSP20-like chaperones"/>
    <property type="match status" value="1"/>
</dbReference>
<feature type="non-terminal residue" evidence="2">
    <location>
        <position position="79"/>
    </location>
</feature>
<dbReference type="Gene3D" id="2.60.40.790">
    <property type="match status" value="1"/>
</dbReference>
<organism evidence="2">
    <name type="scientific">marine metagenome</name>
    <dbReference type="NCBI Taxonomy" id="408172"/>
    <lineage>
        <taxon>unclassified sequences</taxon>
        <taxon>metagenomes</taxon>
        <taxon>ecological metagenomes</taxon>
    </lineage>
</organism>
<dbReference type="CDD" id="cd06464">
    <property type="entry name" value="ACD_sHsps-like"/>
    <property type="match status" value="1"/>
</dbReference>
<dbReference type="EMBL" id="UINC01229807">
    <property type="protein sequence ID" value="SVE61676.1"/>
    <property type="molecule type" value="Genomic_DNA"/>
</dbReference>
<dbReference type="InterPro" id="IPR002068">
    <property type="entry name" value="A-crystallin/Hsp20_dom"/>
</dbReference>